<gene>
    <name evidence="2" type="ORF">IAA45_00940</name>
</gene>
<reference evidence="2" key="1">
    <citation type="journal article" date="2021" name="PeerJ">
        <title>Extensive microbial diversity within the chicken gut microbiome revealed by metagenomics and culture.</title>
        <authorList>
            <person name="Gilroy R."/>
            <person name="Ravi A."/>
            <person name="Getino M."/>
            <person name="Pursley I."/>
            <person name="Horton D.L."/>
            <person name="Alikhan N.F."/>
            <person name="Baker D."/>
            <person name="Gharbi K."/>
            <person name="Hall N."/>
            <person name="Watson M."/>
            <person name="Adriaenssens E.M."/>
            <person name="Foster-Nyarko E."/>
            <person name="Jarju S."/>
            <person name="Secka A."/>
            <person name="Antonio M."/>
            <person name="Oren A."/>
            <person name="Chaudhuri R.R."/>
            <person name="La Ragione R."/>
            <person name="Hildebrand F."/>
            <person name="Pallen M.J."/>
        </authorList>
    </citation>
    <scope>NUCLEOTIDE SEQUENCE</scope>
    <source>
        <strain evidence="2">ChiSjej1B19-8411</strain>
    </source>
</reference>
<evidence type="ECO:0000313" key="3">
    <source>
        <dbReference type="Proteomes" id="UP000886817"/>
    </source>
</evidence>
<dbReference type="SUPFAM" id="SSF82549">
    <property type="entry name" value="DAK1/DegV-like"/>
    <property type="match status" value="1"/>
</dbReference>
<dbReference type="PROSITE" id="PS51482">
    <property type="entry name" value="DEGV"/>
    <property type="match status" value="1"/>
</dbReference>
<dbReference type="Gene3D" id="3.30.1180.10">
    <property type="match status" value="1"/>
</dbReference>
<dbReference type="InterPro" id="IPR043168">
    <property type="entry name" value="DegV_C"/>
</dbReference>
<dbReference type="PANTHER" id="PTHR33434:SF2">
    <property type="entry name" value="FATTY ACID-BINDING PROTEIN TM_1468"/>
    <property type="match status" value="1"/>
</dbReference>
<reference evidence="2" key="2">
    <citation type="submission" date="2021-04" db="EMBL/GenBank/DDBJ databases">
        <authorList>
            <person name="Gilroy R."/>
        </authorList>
    </citation>
    <scope>NUCLEOTIDE SEQUENCE</scope>
    <source>
        <strain evidence="2">ChiSjej1B19-8411</strain>
    </source>
</reference>
<evidence type="ECO:0000256" key="1">
    <source>
        <dbReference type="ARBA" id="ARBA00023121"/>
    </source>
</evidence>
<dbReference type="Pfam" id="PF02645">
    <property type="entry name" value="DegV"/>
    <property type="match status" value="1"/>
</dbReference>
<dbReference type="PANTHER" id="PTHR33434">
    <property type="entry name" value="DEGV DOMAIN-CONTAINING PROTEIN DR_1986-RELATED"/>
    <property type="match status" value="1"/>
</dbReference>
<dbReference type="InterPro" id="IPR003797">
    <property type="entry name" value="DegV"/>
</dbReference>
<evidence type="ECO:0000313" key="2">
    <source>
        <dbReference type="EMBL" id="HIX58272.1"/>
    </source>
</evidence>
<organism evidence="2 3">
    <name type="scientific">Candidatus Blautia gallistercoris</name>
    <dbReference type="NCBI Taxonomy" id="2838490"/>
    <lineage>
        <taxon>Bacteria</taxon>
        <taxon>Bacillati</taxon>
        <taxon>Bacillota</taxon>
        <taxon>Clostridia</taxon>
        <taxon>Lachnospirales</taxon>
        <taxon>Lachnospiraceae</taxon>
        <taxon>Blautia</taxon>
    </lineage>
</organism>
<dbReference type="InterPro" id="IPR050270">
    <property type="entry name" value="DegV_domain_contain"/>
</dbReference>
<keyword evidence="1" id="KW-0446">Lipid-binding</keyword>
<protein>
    <submittedName>
        <fullName evidence="2">DegV family protein</fullName>
    </submittedName>
</protein>
<dbReference type="NCBIfam" id="TIGR00762">
    <property type="entry name" value="DegV"/>
    <property type="match status" value="1"/>
</dbReference>
<sequence>MSTAVMTDTNSGMTKEEASDLGIFLLPMPIIIEDQIYYEGENLSSSEFYEFLISGKKVTTSQPSPGDVIAMWDHIFSQGYDDLVFIPMSSGLSNTCQTAISLAADYEGRVQVIDNHRISVPMWESIINALQLAGDGADAKTIKKILEEDAYQNSIYIIVDTLEYLKKGGRITPAAAAFGSVLNIKPILSIQGSKLDAYAKVRGLRKGKAQMIAALEKDLNTRFAGIPKEKLHLATAGSCLSDLEAENWRQTVSEAFPQYAPAVYRPLSFSICCHTGPGAYGIGVTALR</sequence>
<dbReference type="GO" id="GO:0008289">
    <property type="term" value="F:lipid binding"/>
    <property type="evidence" value="ECO:0007669"/>
    <property type="project" value="UniProtKB-KW"/>
</dbReference>
<dbReference type="EMBL" id="DXEX01000025">
    <property type="protein sequence ID" value="HIX58272.1"/>
    <property type="molecule type" value="Genomic_DNA"/>
</dbReference>
<accession>A0A9D1WG82</accession>
<dbReference type="Gene3D" id="3.40.50.10170">
    <property type="match status" value="1"/>
</dbReference>
<proteinExistence type="predicted"/>
<comment type="caution">
    <text evidence="2">The sequence shown here is derived from an EMBL/GenBank/DDBJ whole genome shotgun (WGS) entry which is preliminary data.</text>
</comment>
<dbReference type="AlphaFoldDB" id="A0A9D1WG82"/>
<name>A0A9D1WG82_9FIRM</name>
<dbReference type="Proteomes" id="UP000886817">
    <property type="component" value="Unassembled WGS sequence"/>
</dbReference>